<comment type="caution">
    <text evidence="1">The sequence shown here is derived from an EMBL/GenBank/DDBJ whole genome shotgun (WGS) entry which is preliminary data.</text>
</comment>
<evidence type="ECO:0000313" key="1">
    <source>
        <dbReference type="EMBL" id="KAJ4715202.1"/>
    </source>
</evidence>
<accession>A0ACC1XWC9</accession>
<dbReference type="EMBL" id="CM051400">
    <property type="protein sequence ID" value="KAJ4715202.1"/>
    <property type="molecule type" value="Genomic_DNA"/>
</dbReference>
<evidence type="ECO:0000313" key="2">
    <source>
        <dbReference type="Proteomes" id="UP001164539"/>
    </source>
</evidence>
<organism evidence="1 2">
    <name type="scientific">Melia azedarach</name>
    <name type="common">Chinaberry tree</name>
    <dbReference type="NCBI Taxonomy" id="155640"/>
    <lineage>
        <taxon>Eukaryota</taxon>
        <taxon>Viridiplantae</taxon>
        <taxon>Streptophyta</taxon>
        <taxon>Embryophyta</taxon>
        <taxon>Tracheophyta</taxon>
        <taxon>Spermatophyta</taxon>
        <taxon>Magnoliopsida</taxon>
        <taxon>eudicotyledons</taxon>
        <taxon>Gunneridae</taxon>
        <taxon>Pentapetalae</taxon>
        <taxon>rosids</taxon>
        <taxon>malvids</taxon>
        <taxon>Sapindales</taxon>
        <taxon>Meliaceae</taxon>
        <taxon>Melia</taxon>
    </lineage>
</organism>
<proteinExistence type="predicted"/>
<keyword evidence="2" id="KW-1185">Reference proteome</keyword>
<sequence>MMKGGEIELPPGFRFHPTDEELVNHYLCRKCAGLPIAVPIIAEIDLYKHDPWQLPEMALYGEKEWYFFSPRDRKYPNGSRPNRAAGSGYWKATGADKPIGKPKTLGIKKALVFYAGKAPKGMKTNWIMHEYRPANVDRSPAGSKTNLRLDDWVLCRLYNKKGRMEKHYPTDQTSVSFPEMEDQKPDIKMALPPKQPHPQPSMISDLLHMDTSESVPRLQTDSSSSEHVLSPEMTVDKEVQSEPKWNNILENGFNDFELNYMDNLNTFQMQDDPFAPQVEYQMEQLSPLQDIFMILQQKPF</sequence>
<name>A0ACC1XWC9_MELAZ</name>
<dbReference type="Proteomes" id="UP001164539">
    <property type="component" value="Chromosome 7"/>
</dbReference>
<reference evidence="1 2" key="1">
    <citation type="journal article" date="2023" name="Science">
        <title>Complex scaffold remodeling in plant triterpene biosynthesis.</title>
        <authorList>
            <person name="De La Pena R."/>
            <person name="Hodgson H."/>
            <person name="Liu J.C."/>
            <person name="Stephenson M.J."/>
            <person name="Martin A.C."/>
            <person name="Owen C."/>
            <person name="Harkess A."/>
            <person name="Leebens-Mack J."/>
            <person name="Jimenez L.E."/>
            <person name="Osbourn A."/>
            <person name="Sattely E.S."/>
        </authorList>
    </citation>
    <scope>NUCLEOTIDE SEQUENCE [LARGE SCALE GENOMIC DNA]</scope>
    <source>
        <strain evidence="2">cv. JPN11</strain>
        <tissue evidence="1">Leaf</tissue>
    </source>
</reference>
<protein>
    <submittedName>
        <fullName evidence="1">NAC domain protein</fullName>
    </submittedName>
</protein>
<gene>
    <name evidence="1" type="ORF">OWV82_013587</name>
</gene>